<feature type="transmembrane region" description="Helical" evidence="7">
    <location>
        <begin position="31"/>
        <end position="50"/>
    </location>
</feature>
<comment type="caution">
    <text evidence="9">The sequence shown here is derived from an EMBL/GenBank/DDBJ whole genome shotgun (WGS) entry which is preliminary data.</text>
</comment>
<evidence type="ECO:0000256" key="5">
    <source>
        <dbReference type="ARBA" id="ARBA00022989"/>
    </source>
</evidence>
<accession>A0A644TI69</accession>
<evidence type="ECO:0000313" key="9">
    <source>
        <dbReference type="EMBL" id="MPL66705.1"/>
    </source>
</evidence>
<keyword evidence="6 7" id="KW-0472">Membrane</keyword>
<evidence type="ECO:0000256" key="2">
    <source>
        <dbReference type="ARBA" id="ARBA00022448"/>
    </source>
</evidence>
<organism evidence="9">
    <name type="scientific">bioreactor metagenome</name>
    <dbReference type="NCBI Taxonomy" id="1076179"/>
    <lineage>
        <taxon>unclassified sequences</taxon>
        <taxon>metagenomes</taxon>
        <taxon>ecological metagenomes</taxon>
    </lineage>
</organism>
<protein>
    <recommendedName>
        <fullName evidence="8">ABC transmembrane type-1 domain-containing protein</fullName>
    </recommendedName>
</protein>
<sequence>MLFKSRKPKDINYSSVNSEVWKKLKRNKMSMLSLFIIGFFVLIAVLGYTITPDQTPFANQQYLEIAAKKPFFKVDFLRIYDNKNAPKRNFFKHLAFGTKNPYSSTPIYKHWEKGDTLYCETYTGEANNNGEIIAINKNTTEFRIKQKTFFLGTDRYGRDMLSQLMIGSRVSLSVGIISIIISLLIGVTLGAIAAYYGKWIDNLIMWLINVVWSIPTILLVIAITFALGKGFWQVFVAVGLTMWVDVARVVRGQILSLKEKEFVEAGRALGFKDSRIIIKHILPNVVGATTVITASNFATAILQEAGLSFLGIGVQPPMPSWGTMIKENYGYIILDAPYMAIIPGVAIMILVLAFILLGSGLREAMDVKTS</sequence>
<evidence type="ECO:0000259" key="8">
    <source>
        <dbReference type="PROSITE" id="PS50928"/>
    </source>
</evidence>
<name>A0A644TI69_9ZZZZ</name>
<evidence type="ECO:0000256" key="6">
    <source>
        <dbReference type="ARBA" id="ARBA00023136"/>
    </source>
</evidence>
<dbReference type="InterPro" id="IPR050366">
    <property type="entry name" value="BP-dependent_transpt_permease"/>
</dbReference>
<dbReference type="GO" id="GO:0055085">
    <property type="term" value="P:transmembrane transport"/>
    <property type="evidence" value="ECO:0007669"/>
    <property type="project" value="InterPro"/>
</dbReference>
<dbReference type="InterPro" id="IPR025966">
    <property type="entry name" value="OppC_N"/>
</dbReference>
<keyword evidence="4 7" id="KW-0812">Transmembrane</keyword>
<dbReference type="CDD" id="cd06261">
    <property type="entry name" value="TM_PBP2"/>
    <property type="match status" value="1"/>
</dbReference>
<feature type="transmembrane region" description="Helical" evidence="7">
    <location>
        <begin position="338"/>
        <end position="361"/>
    </location>
</feature>
<feature type="transmembrane region" description="Helical" evidence="7">
    <location>
        <begin position="231"/>
        <end position="250"/>
    </location>
</feature>
<keyword evidence="5 7" id="KW-1133">Transmembrane helix</keyword>
<dbReference type="PANTHER" id="PTHR43386:SF1">
    <property type="entry name" value="D,D-DIPEPTIDE TRANSPORT SYSTEM PERMEASE PROTEIN DDPC-RELATED"/>
    <property type="match status" value="1"/>
</dbReference>
<dbReference type="Pfam" id="PF12911">
    <property type="entry name" value="OppC_N"/>
    <property type="match status" value="1"/>
</dbReference>
<gene>
    <name evidence="9" type="ORF">SDC9_12392</name>
</gene>
<reference evidence="9" key="1">
    <citation type="submission" date="2019-08" db="EMBL/GenBank/DDBJ databases">
        <authorList>
            <person name="Kucharzyk K."/>
            <person name="Murdoch R.W."/>
            <person name="Higgins S."/>
            <person name="Loffler F."/>
        </authorList>
    </citation>
    <scope>NUCLEOTIDE SEQUENCE</scope>
</reference>
<dbReference type="InterPro" id="IPR035906">
    <property type="entry name" value="MetI-like_sf"/>
</dbReference>
<proteinExistence type="predicted"/>
<dbReference type="AlphaFoldDB" id="A0A644TI69"/>
<comment type="subcellular location">
    <subcellularLocation>
        <location evidence="1">Cell membrane</location>
        <topology evidence="1">Multi-pass membrane protein</topology>
    </subcellularLocation>
</comment>
<dbReference type="PANTHER" id="PTHR43386">
    <property type="entry name" value="OLIGOPEPTIDE TRANSPORT SYSTEM PERMEASE PROTEIN APPC"/>
    <property type="match status" value="1"/>
</dbReference>
<evidence type="ECO:0000256" key="4">
    <source>
        <dbReference type="ARBA" id="ARBA00022692"/>
    </source>
</evidence>
<evidence type="ECO:0000256" key="3">
    <source>
        <dbReference type="ARBA" id="ARBA00022475"/>
    </source>
</evidence>
<feature type="transmembrane region" description="Helical" evidence="7">
    <location>
        <begin position="281"/>
        <end position="302"/>
    </location>
</feature>
<dbReference type="SUPFAM" id="SSF161098">
    <property type="entry name" value="MetI-like"/>
    <property type="match status" value="1"/>
</dbReference>
<dbReference type="EMBL" id="VSSQ01000033">
    <property type="protein sequence ID" value="MPL66705.1"/>
    <property type="molecule type" value="Genomic_DNA"/>
</dbReference>
<dbReference type="GO" id="GO:0005886">
    <property type="term" value="C:plasma membrane"/>
    <property type="evidence" value="ECO:0007669"/>
    <property type="project" value="UniProtKB-SubCell"/>
</dbReference>
<dbReference type="Gene3D" id="1.10.3720.10">
    <property type="entry name" value="MetI-like"/>
    <property type="match status" value="1"/>
</dbReference>
<evidence type="ECO:0000256" key="1">
    <source>
        <dbReference type="ARBA" id="ARBA00004651"/>
    </source>
</evidence>
<dbReference type="Pfam" id="PF00528">
    <property type="entry name" value="BPD_transp_1"/>
    <property type="match status" value="1"/>
</dbReference>
<dbReference type="PROSITE" id="PS50928">
    <property type="entry name" value="ABC_TM1"/>
    <property type="match status" value="1"/>
</dbReference>
<feature type="domain" description="ABC transmembrane type-1" evidence="8">
    <location>
        <begin position="168"/>
        <end position="358"/>
    </location>
</feature>
<feature type="transmembrane region" description="Helical" evidence="7">
    <location>
        <begin position="170"/>
        <end position="196"/>
    </location>
</feature>
<feature type="transmembrane region" description="Helical" evidence="7">
    <location>
        <begin position="203"/>
        <end position="225"/>
    </location>
</feature>
<keyword evidence="3" id="KW-1003">Cell membrane</keyword>
<evidence type="ECO:0000256" key="7">
    <source>
        <dbReference type="SAM" id="Phobius"/>
    </source>
</evidence>
<dbReference type="InterPro" id="IPR000515">
    <property type="entry name" value="MetI-like"/>
</dbReference>
<keyword evidence="2" id="KW-0813">Transport</keyword>